<reference evidence="3 4" key="1">
    <citation type="journal article" date="2015" name="Sci. Rep.">
        <title>Chromosome-level genome map provides insights into diverse defense mechanisms in the medicinal fungus Ganoderma sinense.</title>
        <authorList>
            <person name="Zhu Y."/>
            <person name="Xu J."/>
            <person name="Sun C."/>
            <person name="Zhou S."/>
            <person name="Xu H."/>
            <person name="Nelson D.R."/>
            <person name="Qian J."/>
            <person name="Song J."/>
            <person name="Luo H."/>
            <person name="Xiang L."/>
            <person name="Li Y."/>
            <person name="Xu Z."/>
            <person name="Ji A."/>
            <person name="Wang L."/>
            <person name="Lu S."/>
            <person name="Hayward A."/>
            <person name="Sun W."/>
            <person name="Li X."/>
            <person name="Schwartz D.C."/>
            <person name="Wang Y."/>
            <person name="Chen S."/>
        </authorList>
    </citation>
    <scope>NUCLEOTIDE SEQUENCE [LARGE SCALE GENOMIC DNA]</scope>
    <source>
        <strain evidence="3 4">ZZ0214-1</strain>
    </source>
</reference>
<feature type="region of interest" description="Disordered" evidence="1">
    <location>
        <begin position="1"/>
        <end position="32"/>
    </location>
</feature>
<evidence type="ECO:0000256" key="1">
    <source>
        <dbReference type="SAM" id="MobiDB-lite"/>
    </source>
</evidence>
<evidence type="ECO:0000313" key="4">
    <source>
        <dbReference type="Proteomes" id="UP000230002"/>
    </source>
</evidence>
<dbReference type="EMBL" id="AYKW01000045">
    <property type="protein sequence ID" value="PIL25833.1"/>
    <property type="molecule type" value="Genomic_DNA"/>
</dbReference>
<name>A0A2G8RWE3_9APHY</name>
<keyword evidence="2" id="KW-1133">Transmembrane helix</keyword>
<evidence type="ECO:0000313" key="3">
    <source>
        <dbReference type="EMBL" id="PIL25833.1"/>
    </source>
</evidence>
<comment type="caution">
    <text evidence="3">The sequence shown here is derived from an EMBL/GenBank/DDBJ whole genome shotgun (WGS) entry which is preliminary data.</text>
</comment>
<keyword evidence="4" id="KW-1185">Reference proteome</keyword>
<proteinExistence type="predicted"/>
<dbReference type="Proteomes" id="UP000230002">
    <property type="component" value="Unassembled WGS sequence"/>
</dbReference>
<accession>A0A2G8RWE3</accession>
<organism evidence="3 4">
    <name type="scientific">Ganoderma sinense ZZ0214-1</name>
    <dbReference type="NCBI Taxonomy" id="1077348"/>
    <lineage>
        <taxon>Eukaryota</taxon>
        <taxon>Fungi</taxon>
        <taxon>Dikarya</taxon>
        <taxon>Basidiomycota</taxon>
        <taxon>Agaricomycotina</taxon>
        <taxon>Agaricomycetes</taxon>
        <taxon>Polyporales</taxon>
        <taxon>Polyporaceae</taxon>
        <taxon>Ganoderma</taxon>
    </lineage>
</organism>
<keyword evidence="2" id="KW-0812">Transmembrane</keyword>
<dbReference type="AlphaFoldDB" id="A0A2G8RWE3"/>
<gene>
    <name evidence="3" type="ORF">GSI_11586</name>
</gene>
<evidence type="ECO:0000256" key="2">
    <source>
        <dbReference type="SAM" id="Phobius"/>
    </source>
</evidence>
<feature type="transmembrane region" description="Helical" evidence="2">
    <location>
        <begin position="61"/>
        <end position="86"/>
    </location>
</feature>
<keyword evidence="2" id="KW-0472">Membrane</keyword>
<sequence length="88" mass="9837">MAEHKLPDLTVRGYDPRKGPYKRVSPDVGDDGGLVNNREGLYTPDNFPCWNKGRVKVEQSVFTLSAVWGHLWGILGVLMGIPWQLICA</sequence>
<protein>
    <submittedName>
        <fullName evidence="3">Uncharacterized protein</fullName>
    </submittedName>
</protein>